<protein>
    <submittedName>
        <fullName evidence="1">Uncharacterized protein</fullName>
    </submittedName>
</protein>
<proteinExistence type="predicted"/>
<evidence type="ECO:0000313" key="2">
    <source>
        <dbReference type="Proteomes" id="UP000429523"/>
    </source>
</evidence>
<organism evidence="1 2">
    <name type="scientific">Phytophthora fragariae</name>
    <dbReference type="NCBI Taxonomy" id="53985"/>
    <lineage>
        <taxon>Eukaryota</taxon>
        <taxon>Sar</taxon>
        <taxon>Stramenopiles</taxon>
        <taxon>Oomycota</taxon>
        <taxon>Peronosporomycetes</taxon>
        <taxon>Peronosporales</taxon>
        <taxon>Peronosporaceae</taxon>
        <taxon>Phytophthora</taxon>
    </lineage>
</organism>
<dbReference type="EMBL" id="QXGF01001582">
    <property type="protein sequence ID" value="KAE8929055.1"/>
    <property type="molecule type" value="Genomic_DNA"/>
</dbReference>
<comment type="caution">
    <text evidence="1">The sequence shown here is derived from an EMBL/GenBank/DDBJ whole genome shotgun (WGS) entry which is preliminary data.</text>
</comment>
<gene>
    <name evidence="1" type="ORF">PF009_g20822</name>
</gene>
<dbReference type="AlphaFoldDB" id="A0A6A3E648"/>
<reference evidence="1 2" key="1">
    <citation type="submission" date="2018-08" db="EMBL/GenBank/DDBJ databases">
        <title>Genomic investigation of the strawberry pathogen Phytophthora fragariae indicates pathogenicity is determined by transcriptional variation in three key races.</title>
        <authorList>
            <person name="Adams T.M."/>
            <person name="Armitage A.D."/>
            <person name="Sobczyk M.K."/>
            <person name="Bates H.J."/>
            <person name="Dunwell J.M."/>
            <person name="Nellist C.F."/>
            <person name="Harrison R.J."/>
        </authorList>
    </citation>
    <scope>NUCLEOTIDE SEQUENCE [LARGE SCALE GENOMIC DNA]</scope>
    <source>
        <strain evidence="1 2">NOV-9</strain>
    </source>
</reference>
<accession>A0A6A3E648</accession>
<dbReference type="Proteomes" id="UP000429523">
    <property type="component" value="Unassembled WGS sequence"/>
</dbReference>
<name>A0A6A3E648_9STRA</name>
<evidence type="ECO:0000313" key="1">
    <source>
        <dbReference type="EMBL" id="KAE8929055.1"/>
    </source>
</evidence>
<sequence>MLCPALFRRRLLLISTNCSPSSLHASSLVAAGRRLRLPAGPVTGRAVAVAVPATAPVSASSSSRSTSPS</sequence>